<protein>
    <submittedName>
        <fullName evidence="1">Uncharacterized protein</fullName>
    </submittedName>
</protein>
<dbReference type="OrthoDB" id="963921at2"/>
<dbReference type="RefSeq" id="WP_146141569.1">
    <property type="nucleotide sequence ID" value="NZ_PVTE01000054.1"/>
</dbReference>
<name>A0A2T0RII0_9BACT</name>
<organism evidence="1 2">
    <name type="scientific">Spirosoma oryzae</name>
    <dbReference type="NCBI Taxonomy" id="1469603"/>
    <lineage>
        <taxon>Bacteria</taxon>
        <taxon>Pseudomonadati</taxon>
        <taxon>Bacteroidota</taxon>
        <taxon>Cytophagia</taxon>
        <taxon>Cytophagales</taxon>
        <taxon>Cytophagaceae</taxon>
        <taxon>Spirosoma</taxon>
    </lineage>
</organism>
<accession>A0A2T0RII0</accession>
<dbReference type="Proteomes" id="UP000238375">
    <property type="component" value="Unassembled WGS sequence"/>
</dbReference>
<reference evidence="1 2" key="1">
    <citation type="submission" date="2018-03" db="EMBL/GenBank/DDBJ databases">
        <title>Genomic Encyclopedia of Archaeal and Bacterial Type Strains, Phase II (KMG-II): from individual species to whole genera.</title>
        <authorList>
            <person name="Goeker M."/>
        </authorList>
    </citation>
    <scope>NUCLEOTIDE SEQUENCE [LARGE SCALE GENOMIC DNA]</scope>
    <source>
        <strain evidence="1 2">DSM 28354</strain>
    </source>
</reference>
<proteinExistence type="predicted"/>
<keyword evidence="2" id="KW-1185">Reference proteome</keyword>
<evidence type="ECO:0000313" key="1">
    <source>
        <dbReference type="EMBL" id="PRY20993.1"/>
    </source>
</evidence>
<dbReference type="AlphaFoldDB" id="A0A2T0RII0"/>
<evidence type="ECO:0000313" key="2">
    <source>
        <dbReference type="Proteomes" id="UP000238375"/>
    </source>
</evidence>
<gene>
    <name evidence="1" type="ORF">CLV58_1545</name>
</gene>
<dbReference type="EMBL" id="PVTE01000054">
    <property type="protein sequence ID" value="PRY20993.1"/>
    <property type="molecule type" value="Genomic_DNA"/>
</dbReference>
<sequence>MSYATRMNVDQLFTVDGPVMTPNRLVNIMGVFRGGAEMSMSHNSINGVDLLSWQGKDLLVEVRQFAGLDEHYILGLAVQ</sequence>
<comment type="caution">
    <text evidence="1">The sequence shown here is derived from an EMBL/GenBank/DDBJ whole genome shotgun (WGS) entry which is preliminary data.</text>
</comment>